<dbReference type="PANTHER" id="PTHR13413">
    <property type="entry name" value="YLP MOTIF CONTAINING PROTEIN NUCLEAR PROTEIN ZAP"/>
    <property type="match status" value="1"/>
</dbReference>
<sequence>MEHSEELTPEQQQYWYRQHLLSLQQRTKVHLPGHKKGPVVAKDTPEPVKEEASVSATSQVPETPSEEPPLPPPNEEVPPPLPPEEPQSEDPEEDARLKQLQAAAAHWQQHQQHRVGFQYQGIMQKHTQLQQILQQYQQIIQPPPHLQASASIAHK</sequence>
<name>A0ABQ9V515_SAGOE</name>
<keyword evidence="4" id="KW-1185">Reference proteome</keyword>
<feature type="compositionally biased region" description="Basic residues" evidence="1">
    <location>
        <begin position="27"/>
        <end position="37"/>
    </location>
</feature>
<feature type="region of interest" description="Disordered" evidence="1">
    <location>
        <begin position="26"/>
        <end position="100"/>
    </location>
</feature>
<proteinExistence type="predicted"/>
<protein>
    <submittedName>
        <fullName evidence="3">YLP motif-containing protein 1</fullName>
    </submittedName>
</protein>
<gene>
    <name evidence="3" type="primary">YLPM1_1</name>
    <name evidence="3" type="ORF">P7K49_018320</name>
</gene>
<dbReference type="EMBL" id="JASSZA010000008">
    <property type="protein sequence ID" value="KAK2104464.1"/>
    <property type="molecule type" value="Genomic_DNA"/>
</dbReference>
<dbReference type="Pfam" id="PF26583">
    <property type="entry name" value="Spectrin_YLPM1"/>
    <property type="match status" value="1"/>
</dbReference>
<dbReference type="InterPro" id="IPR026314">
    <property type="entry name" value="YLP_motif_con_p1"/>
</dbReference>
<evidence type="ECO:0000256" key="1">
    <source>
        <dbReference type="SAM" id="MobiDB-lite"/>
    </source>
</evidence>
<accession>A0ABQ9V515</accession>
<dbReference type="Proteomes" id="UP001266305">
    <property type="component" value="Unassembled WGS sequence"/>
</dbReference>
<dbReference type="InterPro" id="IPR058903">
    <property type="entry name" value="Spectrin_YLPM1-like"/>
</dbReference>
<evidence type="ECO:0000313" key="4">
    <source>
        <dbReference type="Proteomes" id="UP001266305"/>
    </source>
</evidence>
<evidence type="ECO:0000313" key="3">
    <source>
        <dbReference type="EMBL" id="KAK2104464.1"/>
    </source>
</evidence>
<feature type="compositionally biased region" description="Pro residues" evidence="1">
    <location>
        <begin position="66"/>
        <end position="85"/>
    </location>
</feature>
<organism evidence="3 4">
    <name type="scientific">Saguinus oedipus</name>
    <name type="common">Cotton-top tamarin</name>
    <name type="synonym">Oedipomidas oedipus</name>
    <dbReference type="NCBI Taxonomy" id="9490"/>
    <lineage>
        <taxon>Eukaryota</taxon>
        <taxon>Metazoa</taxon>
        <taxon>Chordata</taxon>
        <taxon>Craniata</taxon>
        <taxon>Vertebrata</taxon>
        <taxon>Euteleostomi</taxon>
        <taxon>Mammalia</taxon>
        <taxon>Eutheria</taxon>
        <taxon>Euarchontoglires</taxon>
        <taxon>Primates</taxon>
        <taxon>Haplorrhini</taxon>
        <taxon>Platyrrhini</taxon>
        <taxon>Cebidae</taxon>
        <taxon>Callitrichinae</taxon>
        <taxon>Saguinus</taxon>
    </lineage>
</organism>
<reference evidence="3 4" key="1">
    <citation type="submission" date="2023-05" db="EMBL/GenBank/DDBJ databases">
        <title>B98-5 Cell Line De Novo Hybrid Assembly: An Optical Mapping Approach.</title>
        <authorList>
            <person name="Kananen K."/>
            <person name="Auerbach J.A."/>
            <person name="Kautto E."/>
            <person name="Blachly J.S."/>
        </authorList>
    </citation>
    <scope>NUCLEOTIDE SEQUENCE [LARGE SCALE GENOMIC DNA]</scope>
    <source>
        <strain evidence="3">B95-8</strain>
        <tissue evidence="3">Cell line</tissue>
    </source>
</reference>
<dbReference type="PANTHER" id="PTHR13413:SF0">
    <property type="entry name" value="YLP MOTIF-CONTAINING PROTEIN 1"/>
    <property type="match status" value="1"/>
</dbReference>
<feature type="domain" description="YLPM1-like spectrin repeat" evidence="2">
    <location>
        <begin position="112"/>
        <end position="149"/>
    </location>
</feature>
<evidence type="ECO:0000259" key="2">
    <source>
        <dbReference type="Pfam" id="PF26583"/>
    </source>
</evidence>
<comment type="caution">
    <text evidence="3">The sequence shown here is derived from an EMBL/GenBank/DDBJ whole genome shotgun (WGS) entry which is preliminary data.</text>
</comment>
<feature type="compositionally biased region" description="Basic and acidic residues" evidence="1">
    <location>
        <begin position="43"/>
        <end position="52"/>
    </location>
</feature>